<comment type="caution">
    <text evidence="1">The sequence shown here is derived from an EMBL/GenBank/DDBJ whole genome shotgun (WGS) entry which is preliminary data.</text>
</comment>
<name>A0ACB9SBG0_9MYRT</name>
<dbReference type="EMBL" id="CM042881">
    <property type="protein sequence ID" value="KAI4387169.1"/>
    <property type="molecule type" value="Genomic_DNA"/>
</dbReference>
<accession>A0ACB9SBG0</accession>
<gene>
    <name evidence="1" type="ORF">MLD38_005019</name>
</gene>
<protein>
    <submittedName>
        <fullName evidence="1">Uncharacterized protein</fullName>
    </submittedName>
</protein>
<reference evidence="2" key="1">
    <citation type="journal article" date="2023" name="Front. Plant Sci.">
        <title>Chromosomal-level genome assembly of Melastoma candidum provides insights into trichome evolution.</title>
        <authorList>
            <person name="Zhong Y."/>
            <person name="Wu W."/>
            <person name="Sun C."/>
            <person name="Zou P."/>
            <person name="Liu Y."/>
            <person name="Dai S."/>
            <person name="Zhou R."/>
        </authorList>
    </citation>
    <scope>NUCLEOTIDE SEQUENCE [LARGE SCALE GENOMIC DNA]</scope>
</reference>
<dbReference type="Proteomes" id="UP001057402">
    <property type="component" value="Chromosome 2"/>
</dbReference>
<organism evidence="1 2">
    <name type="scientific">Melastoma candidum</name>
    <dbReference type="NCBI Taxonomy" id="119954"/>
    <lineage>
        <taxon>Eukaryota</taxon>
        <taxon>Viridiplantae</taxon>
        <taxon>Streptophyta</taxon>
        <taxon>Embryophyta</taxon>
        <taxon>Tracheophyta</taxon>
        <taxon>Spermatophyta</taxon>
        <taxon>Magnoliopsida</taxon>
        <taxon>eudicotyledons</taxon>
        <taxon>Gunneridae</taxon>
        <taxon>Pentapetalae</taxon>
        <taxon>rosids</taxon>
        <taxon>malvids</taxon>
        <taxon>Myrtales</taxon>
        <taxon>Melastomataceae</taxon>
        <taxon>Melastomatoideae</taxon>
        <taxon>Melastomateae</taxon>
        <taxon>Melastoma</taxon>
    </lineage>
</organism>
<proteinExistence type="predicted"/>
<keyword evidence="2" id="KW-1185">Reference proteome</keyword>
<evidence type="ECO:0000313" key="1">
    <source>
        <dbReference type="EMBL" id="KAI4387169.1"/>
    </source>
</evidence>
<evidence type="ECO:0000313" key="2">
    <source>
        <dbReference type="Proteomes" id="UP001057402"/>
    </source>
</evidence>
<sequence>MLQRAASNAYSWWWASHVRTKQSKWLEQNLQDMEEKVQNVLKLIEEDGDSFAKRAEMYYKKRPELIVFVEDTYRAYRALAERYDHLSTELQNANNTIASVFPEKVQFAMEEEYDFSPKGLPAGPESMRLNAPKVPKAPPKDFKILLGSSTRKLEDSKKQGRKSAVIPGPSLKSGLSKDQALERIDMMQKEILALQTEKEFTKSSYEGGLARYWEMENRITVMQAEVSALQDEFGEGIVIDDEEARRLMSEAALRSCQETLSHLEEKHRKSAKEASLEKERTRNSFRRLKSLKEEILPGQSEGEAIELSADTEVSSRKDGGVREEEQESALVEEKIKQHVEAEFSDTCITASKLTERIDELAEKVIGLETALASQAALMERLRTENNHLQAQIQALEDDKGSLIEPAGTKAHDKVKEMEEKLQGIHELNKSVDDQNNNLQTYFAEARYNLEHLSEKLSCIKSDEEEIVSTPAAQAAAFSTEFCVQPATGPENKKQHPDDMSGISPKEQKKHGDFDKETEASGEFQSYCLTSSQQNPDSMSGKSPRGPENGALDKETGDSSGSPENGAASSEVPLTQDSSLALDKEDHFSLNDNGEIGKEQLTGELTRFECSTCHSQKKQDPDVPWKTDDPSLVKERGNGIVQEEPNWRELYLKGMDNREKTLLTEYTMVLRNYKEMKKKFGEMEKKDEEILSLRHKVSLLQTVLDESKDSKELDALDAAKFLDIQLPDFLGHLVDKGDPTSEIELKLRMDIDGLLEENLEFWLRFSSALHQIEKYKNAVEDLQAEARKLKEKEKNREGSQSCNTGTSFQSEVRPIYKHLKDIQIELTVWSDKCMHLKDEQQSRFSSLCHIQEEITKALKASAEDDDFKFTSYQAAKFQGEVLNMKQENNKVANELQAGLNHIASLQVEVGRTLAKLNEKLGLPGSKNYQNAQLKQAISRTRIPLRAFIFGTKQKKQTAPIYMSPIPQQSTEAGQSVETSQWH</sequence>